<dbReference type="PANTHER" id="PTHR30461">
    <property type="entry name" value="DNA-INVERTASE FROM LAMBDOID PROPHAGE"/>
    <property type="match status" value="1"/>
</dbReference>
<keyword evidence="2" id="KW-0233">DNA recombination</keyword>
<dbReference type="CDD" id="cd00338">
    <property type="entry name" value="Ser_Recombinase"/>
    <property type="match status" value="1"/>
</dbReference>
<dbReference type="InterPro" id="IPR025827">
    <property type="entry name" value="Zn_ribbon_recom_dom"/>
</dbReference>
<keyword evidence="1" id="KW-0238">DNA-binding</keyword>
<evidence type="ECO:0000313" key="5">
    <source>
        <dbReference type="EMBL" id="MDR6866785.1"/>
    </source>
</evidence>
<evidence type="ECO:0000259" key="4">
    <source>
        <dbReference type="PROSITE" id="PS51737"/>
    </source>
</evidence>
<dbReference type="InterPro" id="IPR036162">
    <property type="entry name" value="Resolvase-like_N_sf"/>
</dbReference>
<dbReference type="InterPro" id="IPR006119">
    <property type="entry name" value="Resolv_N"/>
</dbReference>
<evidence type="ECO:0000313" key="6">
    <source>
        <dbReference type="Proteomes" id="UP001259347"/>
    </source>
</evidence>
<accession>A0ABU1SB03</accession>
<dbReference type="Pfam" id="PF07508">
    <property type="entry name" value="Recombinase"/>
    <property type="match status" value="1"/>
</dbReference>
<reference evidence="5 6" key="1">
    <citation type="submission" date="2023-07" db="EMBL/GenBank/DDBJ databases">
        <title>Sorghum-associated microbial communities from plants grown in Nebraska, USA.</title>
        <authorList>
            <person name="Schachtman D."/>
        </authorList>
    </citation>
    <scope>NUCLEOTIDE SEQUENCE [LARGE SCALE GENOMIC DNA]</scope>
    <source>
        <strain evidence="5 6">2980</strain>
    </source>
</reference>
<dbReference type="Proteomes" id="UP001259347">
    <property type="component" value="Unassembled WGS sequence"/>
</dbReference>
<dbReference type="Pfam" id="PF00239">
    <property type="entry name" value="Resolvase"/>
    <property type="match status" value="1"/>
</dbReference>
<dbReference type="EMBL" id="JAVDUM010000005">
    <property type="protein sequence ID" value="MDR6866785.1"/>
    <property type="molecule type" value="Genomic_DNA"/>
</dbReference>
<dbReference type="SUPFAM" id="SSF53041">
    <property type="entry name" value="Resolvase-like"/>
    <property type="match status" value="1"/>
</dbReference>
<comment type="caution">
    <text evidence="5">The sequence shown here is derived from an EMBL/GenBank/DDBJ whole genome shotgun (WGS) entry which is preliminary data.</text>
</comment>
<dbReference type="SMART" id="SM00857">
    <property type="entry name" value="Resolvase"/>
    <property type="match status" value="1"/>
</dbReference>
<organism evidence="5 6">
    <name type="scientific">Microbacterium resistens</name>
    <dbReference type="NCBI Taxonomy" id="156977"/>
    <lineage>
        <taxon>Bacteria</taxon>
        <taxon>Bacillati</taxon>
        <taxon>Actinomycetota</taxon>
        <taxon>Actinomycetes</taxon>
        <taxon>Micrococcales</taxon>
        <taxon>Microbacteriaceae</taxon>
        <taxon>Microbacterium</taxon>
    </lineage>
</organism>
<keyword evidence="6" id="KW-1185">Reference proteome</keyword>
<dbReference type="PROSITE" id="PS51737">
    <property type="entry name" value="RECOMBINASE_DNA_BIND"/>
    <property type="match status" value="1"/>
</dbReference>
<dbReference type="RefSeq" id="WP_310018916.1">
    <property type="nucleotide sequence ID" value="NZ_JAVDUM010000005.1"/>
</dbReference>
<sequence>MPLKAVLYTRISVARDSSTSMAGQADDLSALAFAEGWDIVESFADEGVSGGRQRENARRALSMLANGDADVLAVYAYDRWSRMGLEDTAPIVRTLRERREHGRPARFVAIREGIDDDGSDENFDLRLSFAADLAKKERDRTRSRVQKSRARLASAGRFGGGVPPYGYRAADGPSGRTLVVHPDEAAIIREIADRIIADESLVKIASDLTMRKFPRSRSPYRLAAIRLADDSDAAQVKVSRDGARTPAVVTAVLNSEGEPVDAATGEILPRGTWDQARVRDLWLSQHLIGRIVRLGTAPEVVVDADGTKRTVRRRGVPEVISTAFEPIIDLATHQRIAARFTDVRRGHQRKRRASHLLSGLVYCAGCRGRMYPRESGSLYFGCSASARGETCPLGHPRIKAELLERFVTDRFLSYANATPEVRRIESASSDTAARLAEVRALIKETTARLTDRGADRTSVLSSLDELQAQEERLEGLPGEVMIELRPTGRTVGEAWEASADLEARRSLLAAWIDHVSIDRARTRGRTVDTGRIHIEWVPSIEHFDRD</sequence>
<dbReference type="PANTHER" id="PTHR30461:SF2">
    <property type="entry name" value="SERINE RECOMBINASE PINE-RELATED"/>
    <property type="match status" value="1"/>
</dbReference>
<dbReference type="InterPro" id="IPR011109">
    <property type="entry name" value="DNA_bind_recombinase_dom"/>
</dbReference>
<feature type="domain" description="Resolvase/invertase-type recombinase catalytic" evidence="3">
    <location>
        <begin position="4"/>
        <end position="156"/>
    </location>
</feature>
<dbReference type="Gene3D" id="3.90.1750.20">
    <property type="entry name" value="Putative Large Serine Recombinase, Chain B, Domain 2"/>
    <property type="match status" value="1"/>
</dbReference>
<protein>
    <submittedName>
        <fullName evidence="5">DNA invertase Pin-like site-specific DNA recombinase</fullName>
    </submittedName>
</protein>
<evidence type="ECO:0000256" key="2">
    <source>
        <dbReference type="ARBA" id="ARBA00023172"/>
    </source>
</evidence>
<name>A0ABU1SB03_9MICO</name>
<dbReference type="Gene3D" id="3.40.50.1390">
    <property type="entry name" value="Resolvase, N-terminal catalytic domain"/>
    <property type="match status" value="1"/>
</dbReference>
<dbReference type="PROSITE" id="PS51736">
    <property type="entry name" value="RECOMBINASES_3"/>
    <property type="match status" value="1"/>
</dbReference>
<gene>
    <name evidence="5" type="ORF">J2Y69_001384</name>
</gene>
<dbReference type="InterPro" id="IPR038109">
    <property type="entry name" value="DNA_bind_recomb_sf"/>
</dbReference>
<proteinExistence type="predicted"/>
<dbReference type="Pfam" id="PF13408">
    <property type="entry name" value="Zn_ribbon_recom"/>
    <property type="match status" value="1"/>
</dbReference>
<evidence type="ECO:0000256" key="1">
    <source>
        <dbReference type="ARBA" id="ARBA00023125"/>
    </source>
</evidence>
<dbReference type="InterPro" id="IPR050639">
    <property type="entry name" value="SSR_resolvase"/>
</dbReference>
<feature type="domain" description="Recombinase" evidence="4">
    <location>
        <begin position="164"/>
        <end position="289"/>
    </location>
</feature>
<evidence type="ECO:0000259" key="3">
    <source>
        <dbReference type="PROSITE" id="PS51736"/>
    </source>
</evidence>